<dbReference type="RefSeq" id="WP_113743431.1">
    <property type="nucleotide sequence ID" value="NZ_UAPU01000007.1"/>
</dbReference>
<evidence type="ECO:0000313" key="4">
    <source>
        <dbReference type="EMBL" id="SPT69247.1"/>
    </source>
</evidence>
<dbReference type="InterPro" id="IPR050624">
    <property type="entry name" value="HTH-type_Tx_Regulator"/>
</dbReference>
<keyword evidence="5" id="KW-1185">Reference proteome</keyword>
<feature type="DNA-binding region" description="H-T-H motif" evidence="2">
    <location>
        <begin position="33"/>
        <end position="52"/>
    </location>
</feature>
<name>A0A2X0X354_9GAMM</name>
<keyword evidence="1 2" id="KW-0238">DNA-binding</keyword>
<gene>
    <name evidence="4" type="primary">ttgR</name>
    <name evidence="4" type="ORF">NCTC13093_00613</name>
</gene>
<dbReference type="Proteomes" id="UP000250086">
    <property type="component" value="Unassembled WGS sequence"/>
</dbReference>
<dbReference type="SUPFAM" id="SSF46689">
    <property type="entry name" value="Homeodomain-like"/>
    <property type="match status" value="1"/>
</dbReference>
<dbReference type="InterPro" id="IPR036271">
    <property type="entry name" value="Tet_transcr_reg_TetR-rel_C_sf"/>
</dbReference>
<dbReference type="SUPFAM" id="SSF48498">
    <property type="entry name" value="Tetracyclin repressor-like, C-terminal domain"/>
    <property type="match status" value="1"/>
</dbReference>
<dbReference type="PROSITE" id="PS01081">
    <property type="entry name" value="HTH_TETR_1"/>
    <property type="match status" value="1"/>
</dbReference>
<sequence>MPKRTHADAMETKRNILRSALNMFTLQGYEKTSLSDIARDAGVTRGAIYWHFEDKGELLYELCLEVAKEKRFSEYILMASKEDEENPLGCIRQWILMHAKDEAHQFFTSEIFHILDGIFASRYGDDKTRERIYDLLSMRMYHITEALQNAVRRKQLPPDLNIDMAASYIHTVLIGYVETLKVANLSKPLLSFPHAVDRIIDTIKTFRR</sequence>
<dbReference type="Pfam" id="PF00440">
    <property type="entry name" value="TetR_N"/>
    <property type="match status" value="1"/>
</dbReference>
<dbReference type="InterPro" id="IPR001647">
    <property type="entry name" value="HTH_TetR"/>
</dbReference>
<dbReference type="PRINTS" id="PR00455">
    <property type="entry name" value="HTHTETR"/>
</dbReference>
<protein>
    <submittedName>
        <fullName evidence="4">Toluene efflux pump ttgABC operon repressor</fullName>
    </submittedName>
</protein>
<dbReference type="InterPro" id="IPR009057">
    <property type="entry name" value="Homeodomain-like_sf"/>
</dbReference>
<feature type="domain" description="HTH tetR-type" evidence="3">
    <location>
        <begin position="10"/>
        <end position="70"/>
    </location>
</feature>
<dbReference type="PANTHER" id="PTHR43479">
    <property type="entry name" value="ACREF/ENVCD OPERON REPRESSOR-RELATED"/>
    <property type="match status" value="1"/>
</dbReference>
<dbReference type="AlphaFoldDB" id="A0A2X0X354"/>
<dbReference type="PROSITE" id="PS50977">
    <property type="entry name" value="HTH_TETR_2"/>
    <property type="match status" value="1"/>
</dbReference>
<organism evidence="4 5">
    <name type="scientific">Anaerobiospirillum thomasii</name>
    <dbReference type="NCBI Taxonomy" id="179995"/>
    <lineage>
        <taxon>Bacteria</taxon>
        <taxon>Pseudomonadati</taxon>
        <taxon>Pseudomonadota</taxon>
        <taxon>Gammaproteobacteria</taxon>
        <taxon>Aeromonadales</taxon>
        <taxon>Succinivibrionaceae</taxon>
        <taxon>Anaerobiospirillum</taxon>
    </lineage>
</organism>
<reference evidence="4 5" key="1">
    <citation type="submission" date="2018-06" db="EMBL/GenBank/DDBJ databases">
        <authorList>
            <consortium name="Pathogen Informatics"/>
            <person name="Doyle S."/>
        </authorList>
    </citation>
    <scope>NUCLEOTIDE SEQUENCE [LARGE SCALE GENOMIC DNA]</scope>
    <source>
        <strain evidence="4 5">NCTC13093</strain>
    </source>
</reference>
<evidence type="ECO:0000313" key="5">
    <source>
        <dbReference type="Proteomes" id="UP000250086"/>
    </source>
</evidence>
<dbReference type="GO" id="GO:0003677">
    <property type="term" value="F:DNA binding"/>
    <property type="evidence" value="ECO:0007669"/>
    <property type="project" value="UniProtKB-UniRule"/>
</dbReference>
<evidence type="ECO:0000259" key="3">
    <source>
        <dbReference type="PROSITE" id="PS50977"/>
    </source>
</evidence>
<evidence type="ECO:0000256" key="2">
    <source>
        <dbReference type="PROSITE-ProRule" id="PRU00335"/>
    </source>
</evidence>
<dbReference type="PANTHER" id="PTHR43479:SF11">
    <property type="entry name" value="ACREF_ENVCD OPERON REPRESSOR-RELATED"/>
    <property type="match status" value="1"/>
</dbReference>
<dbReference type="Gene3D" id="1.10.357.10">
    <property type="entry name" value="Tetracycline Repressor, domain 2"/>
    <property type="match status" value="1"/>
</dbReference>
<dbReference type="EMBL" id="UAPV01000001">
    <property type="protein sequence ID" value="SPT69247.1"/>
    <property type="molecule type" value="Genomic_DNA"/>
</dbReference>
<accession>A0A2X0X354</accession>
<proteinExistence type="predicted"/>
<dbReference type="OrthoDB" id="5816932at2"/>
<dbReference type="InterPro" id="IPR023772">
    <property type="entry name" value="DNA-bd_HTH_TetR-type_CS"/>
</dbReference>
<evidence type="ECO:0000256" key="1">
    <source>
        <dbReference type="ARBA" id="ARBA00023125"/>
    </source>
</evidence>